<dbReference type="InterPro" id="IPR028629">
    <property type="entry name" value="Cas9"/>
</dbReference>
<keyword evidence="8 12" id="KW-0051">Antiviral defense</keyword>
<keyword evidence="4 12" id="KW-0255">Endonuclease</keyword>
<dbReference type="InterPro" id="IPR003615">
    <property type="entry name" value="HNH_nuc"/>
</dbReference>
<dbReference type="Proteomes" id="UP001595456">
    <property type="component" value="Unassembled WGS sequence"/>
</dbReference>
<dbReference type="InterPro" id="IPR040619">
    <property type="entry name" value="Cas9_alpha-helical_lobe"/>
</dbReference>
<evidence type="ECO:0000256" key="2">
    <source>
        <dbReference type="ARBA" id="ARBA00022722"/>
    </source>
</evidence>
<dbReference type="Pfam" id="PF18470">
    <property type="entry name" value="Cas9_a"/>
    <property type="match status" value="1"/>
</dbReference>
<evidence type="ECO:0000313" key="16">
    <source>
        <dbReference type="Proteomes" id="UP001595456"/>
    </source>
</evidence>
<evidence type="ECO:0000256" key="5">
    <source>
        <dbReference type="ARBA" id="ARBA00022801"/>
    </source>
</evidence>
<comment type="subunit">
    <text evidence="11 12">Monomer. Binds crRNA and tracrRNA.</text>
</comment>
<evidence type="ECO:0000256" key="8">
    <source>
        <dbReference type="ARBA" id="ARBA00023118"/>
    </source>
</evidence>
<evidence type="ECO:0000256" key="9">
    <source>
        <dbReference type="ARBA" id="ARBA00023125"/>
    </source>
</evidence>
<feature type="binding site" evidence="12">
    <location>
        <position position="773"/>
    </location>
    <ligand>
        <name>Mg(2+)</name>
        <dbReference type="ChEBI" id="CHEBI:18420"/>
        <label>2</label>
    </ligand>
</feature>
<name>A0ABV7E2Q3_9SPHN</name>
<proteinExistence type="inferred from homology"/>
<feature type="active site" description="For RuvC-like nuclease domain" evidence="12">
    <location>
        <position position="23"/>
    </location>
</feature>
<reference evidence="16" key="1">
    <citation type="journal article" date="2019" name="Int. J. Syst. Evol. Microbiol.">
        <title>The Global Catalogue of Microorganisms (GCM) 10K type strain sequencing project: providing services to taxonomists for standard genome sequencing and annotation.</title>
        <authorList>
            <consortium name="The Broad Institute Genomics Platform"/>
            <consortium name="The Broad Institute Genome Sequencing Center for Infectious Disease"/>
            <person name="Wu L."/>
            <person name="Ma J."/>
        </authorList>
    </citation>
    <scope>NUCLEOTIDE SEQUENCE [LARGE SCALE GENOMIC DNA]</scope>
    <source>
        <strain evidence="16">KCTC 52607</strain>
    </source>
</reference>
<feature type="compositionally biased region" description="Basic and acidic residues" evidence="13">
    <location>
        <begin position="169"/>
        <end position="182"/>
    </location>
</feature>
<feature type="binding site" evidence="12">
    <location>
        <position position="552"/>
    </location>
    <ligand>
        <name>Mg(2+)</name>
        <dbReference type="ChEBI" id="CHEBI:18420"/>
        <label>1</label>
    </ligand>
</feature>
<feature type="compositionally biased region" description="Acidic residues" evidence="13">
    <location>
        <begin position="154"/>
        <end position="168"/>
    </location>
</feature>
<keyword evidence="6 12" id="KW-0460">Magnesium</keyword>
<dbReference type="EC" id="3.1.-.-" evidence="12"/>
<evidence type="ECO:0000313" key="15">
    <source>
        <dbReference type="EMBL" id="MFC3096246.1"/>
    </source>
</evidence>
<keyword evidence="9 12" id="KW-0238">DNA-binding</keyword>
<feature type="active site" description="Proton acceptor for HNH nuclease domain" evidence="12">
    <location>
        <position position="630"/>
    </location>
</feature>
<feature type="region of interest" description="Disordered" evidence="13">
    <location>
        <begin position="479"/>
        <end position="516"/>
    </location>
</feature>
<comment type="cofactor">
    <cofactor evidence="1 12">
        <name>Mg(2+)</name>
        <dbReference type="ChEBI" id="CHEBI:18420"/>
    </cofactor>
</comment>
<evidence type="ECO:0000256" key="13">
    <source>
        <dbReference type="SAM" id="MobiDB-lite"/>
    </source>
</evidence>
<dbReference type="InterPro" id="IPR041383">
    <property type="entry name" value="RuvC_III"/>
</dbReference>
<keyword evidence="5 12" id="KW-0378">Hydrolase</keyword>
<feature type="binding site" evidence="12">
    <location>
        <position position="552"/>
    </location>
    <ligand>
        <name>Mg(2+)</name>
        <dbReference type="ChEBI" id="CHEBI:18420"/>
        <label>2</label>
    </ligand>
</feature>
<keyword evidence="7 12" id="KW-0694">RNA-binding</keyword>
<accession>A0ABV7E2Q3</accession>
<dbReference type="Pfam" id="PF13395">
    <property type="entry name" value="HNH_4"/>
    <property type="match status" value="1"/>
</dbReference>
<feature type="region of interest" description="Disordered" evidence="13">
    <location>
        <begin position="150"/>
        <end position="182"/>
    </location>
</feature>
<sequence length="1066" mass="120810">MSLVAFLIEEFKHMASELVFGFDIGTTSIGSAVVRLDAGAATGEILHLGVRVFPEARDPKNIPLNQERRKRRMARRQLRRRRHRRQALNQLLSEMGLLPPFSKARDSSWAAAMTQDPWELRSRALNEALSPHELGRALYQLAKRRHFRGRDLQDVDPEATESVADTDPEEQKAASQREKDRNALKQSGKLLGAFLAQIPERSERRRGHHFAREDVAAEFRAIIAAQAEHHAALRNPDFMAALEQTVFDQRPVFWRRATLGQCRFIPEGEPAASASWIAQEKRMLEKVNNLRIETGNGRPLDDDERAAVLDLLRRQDSATWNGIRRHLKLYWRKHDLPEKPTFNLERGGEKGLVANRLENRLAAILGERWKDDPALRDRLRREIHARLHAADYGQVGSRIVIRREAERRLERARARDDLKADFSLSDAQADALAALSFAPGWEPFSESALWKFLPRLQEGALFGALLASPDEEGWRQATFPNRAQPTGSWFDRLPTPGDPKRRPHGSKEEIDRQKSVRNPTVLRVQNELRKVVNNLIAAYGRPDRIRVEVAREVGRSARQRAEDQKRNQAREKVRKEAVDDLRSKDIAEPSRDQIEKWLLWKECRHICPYTGDMIGFADLFGTAPLFDVEHIWPRWLSLDDSFANKTLCRRDVNAKKSNRTPLELYEGDPAALEQVVSRVRNFDLRYGPGWRKARRFLEPVPQDFAARQLTDTGYAARQAVSFLQMLFPDLGQASEVRVATLSGRVTSRLRHNWDLNHILSDSGEKTRADHRHHAIDALVVALAHPGYTQRLSRWFQARDAATPQIEPALEPPFPDVRAQAASKVEQIVVSHRVRRKVSGPLHKDTTCGDVGPAQGSGGIAYRWFVTRKPVEALSKALLADDDAWPDAHVRERVRAWVEAHGGDPKKAFVDGYPTVSDGGAPIRKVRIRFKQQARLMAKLKSGYADLGNNHHMAIFRKPDGQIETEIVSLFEAADRLRRKQPVYSRPGQGSELVMTLAQGDTLFFPEGKLAGLWIVQGVWSAGPIVLWRAEDTTGASVFRPTASSILKSGGRKVSVDPIGRIRPARD</sequence>
<dbReference type="InterPro" id="IPR036397">
    <property type="entry name" value="RNaseH_sf"/>
</dbReference>
<dbReference type="PROSITE" id="PS51749">
    <property type="entry name" value="HNH_CAS9"/>
    <property type="match status" value="1"/>
</dbReference>
<protein>
    <recommendedName>
        <fullName evidence="12">CRISPR-associated endonuclease Cas9</fullName>
        <ecNumber evidence="12">3.1.-.-</ecNumber>
    </recommendedName>
</protein>
<feature type="domain" description="HNH Cas9-type" evidence="14">
    <location>
        <begin position="556"/>
        <end position="709"/>
    </location>
</feature>
<dbReference type="InterPro" id="IPR033114">
    <property type="entry name" value="HNH_CAS9"/>
</dbReference>
<keyword evidence="16" id="KW-1185">Reference proteome</keyword>
<keyword evidence="10" id="KW-0464">Manganese</keyword>
<evidence type="ECO:0000256" key="7">
    <source>
        <dbReference type="ARBA" id="ARBA00022884"/>
    </source>
</evidence>
<evidence type="ECO:0000256" key="1">
    <source>
        <dbReference type="ARBA" id="ARBA00001946"/>
    </source>
</evidence>
<keyword evidence="2 12" id="KW-0540">Nuclease</keyword>
<feature type="binding site" evidence="12">
    <location>
        <position position="548"/>
    </location>
    <ligand>
        <name>Mg(2+)</name>
        <dbReference type="ChEBI" id="CHEBI:18420"/>
        <label>1</label>
    </ligand>
</feature>
<evidence type="ECO:0000256" key="6">
    <source>
        <dbReference type="ARBA" id="ARBA00022842"/>
    </source>
</evidence>
<comment type="domain">
    <text evidence="12">Has 2 endonuclease domains. The discontinuous RuvC-like domain cleaves the target DNA noncomplementary to crRNA while the HNH nuclease domain cleaves the target DNA complementary to crRNA.</text>
</comment>
<organism evidence="15 16">
    <name type="scientific">Alteraurantiacibacter palmitatis</name>
    <dbReference type="NCBI Taxonomy" id="2054628"/>
    <lineage>
        <taxon>Bacteria</taxon>
        <taxon>Pseudomonadati</taxon>
        <taxon>Pseudomonadota</taxon>
        <taxon>Alphaproteobacteria</taxon>
        <taxon>Sphingomonadales</taxon>
        <taxon>Erythrobacteraceae</taxon>
        <taxon>Alteraurantiacibacter</taxon>
    </lineage>
</organism>
<feature type="binding site" evidence="12">
    <location>
        <position position="23"/>
    </location>
    <ligand>
        <name>Mg(2+)</name>
        <dbReference type="ChEBI" id="CHEBI:18420"/>
        <label>1</label>
    </ligand>
</feature>
<evidence type="ECO:0000259" key="14">
    <source>
        <dbReference type="PROSITE" id="PS51749"/>
    </source>
</evidence>
<evidence type="ECO:0000256" key="4">
    <source>
        <dbReference type="ARBA" id="ARBA00022759"/>
    </source>
</evidence>
<evidence type="ECO:0000256" key="3">
    <source>
        <dbReference type="ARBA" id="ARBA00022723"/>
    </source>
</evidence>
<keyword evidence="3 12" id="KW-0479">Metal-binding</keyword>
<comment type="function">
    <text evidence="12">CRISPR (clustered regularly interspaced short palindromic repeat) is an adaptive immune system that provides protection against mobile genetic elements (viruses, transposable elements and conjugative plasmids). CRISPR clusters contain spacers, sequences complementary to antecedent mobile elements, and target invading nucleic acids. CRISPR clusters are transcribed and processed into CRISPR RNA (crRNA). In type II CRISPR systems correct processing of pre-crRNA requires a trans-encoded small RNA (tracrRNA), endogenous ribonuclease 3 (rnc) and this protein. The tracrRNA serves as a guide for ribonuclease 3-aided processing of pre-crRNA. Subsequently Cas9/crRNA/tracrRNA endonucleolytically cleaves linear or circular dsDNA target complementary to the spacer; Cas9 is inactive in the absence of the 2 guide RNAs (gRNA). Cas9 recognizes the protospacer adjacent motif (PAM) in the CRISPR repeat sequences to help distinguish self versus nonself, as targets within the bacterial CRISPR locus do not have PAMs. PAM recognition is also required for catalytic activity.</text>
</comment>
<dbReference type="RefSeq" id="WP_336924748.1">
    <property type="nucleotide sequence ID" value="NZ_JBANRO010000002.1"/>
</dbReference>
<evidence type="ECO:0000256" key="12">
    <source>
        <dbReference type="HAMAP-Rule" id="MF_01480"/>
    </source>
</evidence>
<evidence type="ECO:0000256" key="10">
    <source>
        <dbReference type="ARBA" id="ARBA00023211"/>
    </source>
</evidence>
<evidence type="ECO:0000256" key="11">
    <source>
        <dbReference type="ARBA" id="ARBA00046380"/>
    </source>
</evidence>
<dbReference type="GO" id="GO:0004519">
    <property type="term" value="F:endonuclease activity"/>
    <property type="evidence" value="ECO:0007669"/>
    <property type="project" value="UniProtKB-KW"/>
</dbReference>
<comment type="similarity">
    <text evidence="12">Belongs to the CRISPR-associated Cas9 family.</text>
</comment>
<gene>
    <name evidence="12 15" type="primary">cas9</name>
    <name evidence="15" type="synonym">csn1</name>
    <name evidence="15" type="ORF">ACFODU_00335</name>
</gene>
<dbReference type="NCBIfam" id="TIGR01865">
    <property type="entry name" value="cas_Csn1"/>
    <property type="match status" value="1"/>
</dbReference>
<dbReference type="HAMAP" id="MF_01480">
    <property type="entry name" value="Cas9"/>
    <property type="match status" value="1"/>
</dbReference>
<comment type="caution">
    <text evidence="15">The sequence shown here is derived from an EMBL/GenBank/DDBJ whole genome shotgun (WGS) entry which is preliminary data.</text>
</comment>
<feature type="compositionally biased region" description="Basic and acidic residues" evidence="13">
    <location>
        <begin position="505"/>
        <end position="514"/>
    </location>
</feature>
<dbReference type="Pfam" id="PF18541">
    <property type="entry name" value="RuvC_III"/>
    <property type="match status" value="1"/>
</dbReference>
<dbReference type="Gene3D" id="3.30.420.10">
    <property type="entry name" value="Ribonuclease H-like superfamily/Ribonuclease H"/>
    <property type="match status" value="3"/>
</dbReference>
<dbReference type="EMBL" id="JBHRST010000001">
    <property type="protein sequence ID" value="MFC3096246.1"/>
    <property type="molecule type" value="Genomic_DNA"/>
</dbReference>
<feature type="region of interest" description="Disordered" evidence="13">
    <location>
        <begin position="555"/>
        <end position="576"/>
    </location>
</feature>
<feature type="binding site" evidence="12">
    <location>
        <position position="23"/>
    </location>
    <ligand>
        <name>Mg(2+)</name>
        <dbReference type="ChEBI" id="CHEBI:18420"/>
        <label>2</label>
    </ligand>
</feature>